<feature type="region of interest" description="Disordered" evidence="1">
    <location>
        <begin position="141"/>
        <end position="226"/>
    </location>
</feature>
<dbReference type="VEuPathDB" id="FungiDB:DFL_005610"/>
<dbReference type="AlphaFoldDB" id="A0A436ZYL9"/>
<organism evidence="3 4">
    <name type="scientific">Arthrobotrys flagrans</name>
    <name type="common">Nematode-trapping fungus</name>
    <name type="synonym">Trichothecium flagrans</name>
    <dbReference type="NCBI Taxonomy" id="97331"/>
    <lineage>
        <taxon>Eukaryota</taxon>
        <taxon>Fungi</taxon>
        <taxon>Dikarya</taxon>
        <taxon>Ascomycota</taxon>
        <taxon>Pezizomycotina</taxon>
        <taxon>Orbiliomycetes</taxon>
        <taxon>Orbiliales</taxon>
        <taxon>Orbiliaceae</taxon>
        <taxon>Arthrobotrys</taxon>
    </lineage>
</organism>
<keyword evidence="2" id="KW-0812">Transmembrane</keyword>
<evidence type="ECO:0000313" key="4">
    <source>
        <dbReference type="Proteomes" id="UP000283090"/>
    </source>
</evidence>
<feature type="region of interest" description="Disordered" evidence="1">
    <location>
        <begin position="1"/>
        <end position="32"/>
    </location>
</feature>
<gene>
    <name evidence="3" type="ORF">DFL_005610</name>
</gene>
<keyword evidence="4" id="KW-1185">Reference proteome</keyword>
<name>A0A436ZYL9_ARTFL</name>
<sequence>MSRQEGVLEEGRYGTPAPLSPQSGFNPVGASEMPSAYNAQSGYYAGHYDRAPQEVPYTPSGPQFVSSGQFHDKPPPLAPAPFVGAHVAGAGAGAAMGMGIPAKEKRICGLRRKIFFIILGVVIVLIIAGLAAGLAIALTRKNNDGSGNSQAGGTGAGSSTSPENQPPPTSSEDDVFGPSIGPPTEPVTSEEPITTSTGPTSTPPSDGLITTRPPTRTTSRRTSSPTISVFTLETGYNTMALTVTSTTGNRDLCSLLLEAIPSTTTIYPSIAGNAEDLYTAYWQLSNNPGTLSATGVPPEPTDRYQLWTFDVPIRSTSGGCVQDGGDGIGLEKNGVAIYTSGFEFGSQCTVGGIRFGIGDFCYVYWIGYYYS</sequence>
<keyword evidence="2" id="KW-1133">Transmembrane helix</keyword>
<comment type="caution">
    <text evidence="3">The sequence shown here is derived from an EMBL/GenBank/DDBJ whole genome shotgun (WGS) entry which is preliminary data.</text>
</comment>
<feature type="compositionally biased region" description="Polar residues" evidence="1">
    <location>
        <begin position="60"/>
        <end position="69"/>
    </location>
</feature>
<proteinExistence type="predicted"/>
<evidence type="ECO:0000256" key="2">
    <source>
        <dbReference type="SAM" id="Phobius"/>
    </source>
</evidence>
<feature type="compositionally biased region" description="Low complexity" evidence="1">
    <location>
        <begin position="189"/>
        <end position="226"/>
    </location>
</feature>
<reference evidence="3 4" key="1">
    <citation type="submission" date="2019-01" db="EMBL/GenBank/DDBJ databases">
        <title>Intercellular communication is required for trap formation in the nematode-trapping fungus Duddingtonia flagrans.</title>
        <authorList>
            <person name="Youssar L."/>
            <person name="Wernet V."/>
            <person name="Hensel N."/>
            <person name="Hildebrandt H.-G."/>
            <person name="Fischer R."/>
        </authorList>
    </citation>
    <scope>NUCLEOTIDE SEQUENCE [LARGE SCALE GENOMIC DNA]</scope>
    <source>
        <strain evidence="3 4">CBS H-5679</strain>
    </source>
</reference>
<feature type="transmembrane region" description="Helical" evidence="2">
    <location>
        <begin position="114"/>
        <end position="138"/>
    </location>
</feature>
<dbReference type="OrthoDB" id="5407246at2759"/>
<dbReference type="Proteomes" id="UP000283090">
    <property type="component" value="Unassembled WGS sequence"/>
</dbReference>
<evidence type="ECO:0000256" key="1">
    <source>
        <dbReference type="SAM" id="MobiDB-lite"/>
    </source>
</evidence>
<feature type="region of interest" description="Disordered" evidence="1">
    <location>
        <begin position="55"/>
        <end position="77"/>
    </location>
</feature>
<dbReference type="STRING" id="97331.A0A436ZYL9"/>
<dbReference type="RefSeq" id="XP_067489380.1">
    <property type="nucleotide sequence ID" value="XM_067634896.1"/>
</dbReference>
<feature type="transmembrane region" description="Helical" evidence="2">
    <location>
        <begin position="82"/>
        <end position="102"/>
    </location>
</feature>
<dbReference type="GeneID" id="93587921"/>
<keyword evidence="2" id="KW-0472">Membrane</keyword>
<evidence type="ECO:0000313" key="3">
    <source>
        <dbReference type="EMBL" id="RVD83836.1"/>
    </source>
</evidence>
<accession>A0A436ZYL9</accession>
<dbReference type="EMBL" id="SAEB01000007">
    <property type="protein sequence ID" value="RVD83836.1"/>
    <property type="molecule type" value="Genomic_DNA"/>
</dbReference>
<protein>
    <submittedName>
        <fullName evidence="3">Uncharacterized protein</fullName>
    </submittedName>
</protein>